<evidence type="ECO:0000313" key="3">
    <source>
        <dbReference type="Proteomes" id="UP000504636"/>
    </source>
</evidence>
<evidence type="ECO:0000313" key="2">
    <source>
        <dbReference type="EMBL" id="KAF2809771.1"/>
    </source>
</evidence>
<dbReference type="Proteomes" id="UP000504636">
    <property type="component" value="Unplaced"/>
</dbReference>
<reference evidence="2 4" key="1">
    <citation type="journal article" date="2020" name="Stud. Mycol.">
        <title>101 Dothideomycetes genomes: a test case for predicting lifestyles and emergence of pathogens.</title>
        <authorList>
            <person name="Haridas S."/>
            <person name="Albert R."/>
            <person name="Binder M."/>
            <person name="Bloem J."/>
            <person name="Labutti K."/>
            <person name="Salamov A."/>
            <person name="Andreopoulos B."/>
            <person name="Baker S."/>
            <person name="Barry K."/>
            <person name="Bills G."/>
            <person name="Bluhm B."/>
            <person name="Cannon C."/>
            <person name="Castanera R."/>
            <person name="Culley D."/>
            <person name="Daum C."/>
            <person name="Ezra D."/>
            <person name="Gonzalez J."/>
            <person name="Henrissat B."/>
            <person name="Kuo A."/>
            <person name="Liang C."/>
            <person name="Lipzen A."/>
            <person name="Lutzoni F."/>
            <person name="Magnuson J."/>
            <person name="Mondo S."/>
            <person name="Nolan M."/>
            <person name="Ohm R."/>
            <person name="Pangilinan J."/>
            <person name="Park H.-J."/>
            <person name="Ramirez L."/>
            <person name="Alfaro M."/>
            <person name="Sun H."/>
            <person name="Tritt A."/>
            <person name="Yoshinaga Y."/>
            <person name="Zwiers L.-H."/>
            <person name="Turgeon B."/>
            <person name="Goodwin S."/>
            <person name="Spatafora J."/>
            <person name="Crous P."/>
            <person name="Grigoriev I."/>
        </authorList>
    </citation>
    <scope>NUCLEOTIDE SEQUENCE</scope>
    <source>
        <strain evidence="2 4">CBS 304.34</strain>
    </source>
</reference>
<reference evidence="4" key="3">
    <citation type="submission" date="2025-04" db="UniProtKB">
        <authorList>
            <consortium name="RefSeq"/>
        </authorList>
    </citation>
    <scope>IDENTIFICATION</scope>
    <source>
        <strain evidence="4">CBS 304.34</strain>
    </source>
</reference>
<accession>A0A6A6YLW6</accession>
<evidence type="ECO:0000256" key="1">
    <source>
        <dbReference type="SAM" id="MobiDB-lite"/>
    </source>
</evidence>
<feature type="compositionally biased region" description="Polar residues" evidence="1">
    <location>
        <begin position="11"/>
        <end position="29"/>
    </location>
</feature>
<feature type="region of interest" description="Disordered" evidence="1">
    <location>
        <begin position="1"/>
        <end position="29"/>
    </location>
</feature>
<reference evidence="4" key="2">
    <citation type="submission" date="2020-04" db="EMBL/GenBank/DDBJ databases">
        <authorList>
            <consortium name="NCBI Genome Project"/>
        </authorList>
    </citation>
    <scope>NUCLEOTIDE SEQUENCE</scope>
    <source>
        <strain evidence="4">CBS 304.34</strain>
    </source>
</reference>
<dbReference type="EMBL" id="MU003701">
    <property type="protein sequence ID" value="KAF2809771.1"/>
    <property type="molecule type" value="Genomic_DNA"/>
</dbReference>
<proteinExistence type="predicted"/>
<dbReference type="OrthoDB" id="10469359at2759"/>
<sequence>MKAPFRARSAQVDSCRTQTALRHASPTTSTGFPLAQSFHSSCVLCTSHSGFPVSPRSQVSRPGLIQGLAVPMDHRSKKHKTSPLRTKHPKRAPRGRNPETPLTYFKRRMPVLAKETNLRLQHGKKQQAERPASFLWHMLGNPENGREASLLADMLEAVLAVQEELKNLEVRRDGTSEAACIDAASRCLSVDNELVKLGKGGLTEKDRAVIEFCKLVYNVERQSEGSGTRQGV</sequence>
<feature type="region of interest" description="Disordered" evidence="1">
    <location>
        <begin position="73"/>
        <end position="101"/>
    </location>
</feature>
<gene>
    <name evidence="2 4" type="ORF">BDZ99DRAFT_36191</name>
</gene>
<dbReference type="GeneID" id="54455579"/>
<name>A0A6A6YLW6_9PEZI</name>
<keyword evidence="3" id="KW-1185">Reference proteome</keyword>
<organism evidence="2">
    <name type="scientific">Mytilinidion resinicola</name>
    <dbReference type="NCBI Taxonomy" id="574789"/>
    <lineage>
        <taxon>Eukaryota</taxon>
        <taxon>Fungi</taxon>
        <taxon>Dikarya</taxon>
        <taxon>Ascomycota</taxon>
        <taxon>Pezizomycotina</taxon>
        <taxon>Dothideomycetes</taxon>
        <taxon>Pleosporomycetidae</taxon>
        <taxon>Mytilinidiales</taxon>
        <taxon>Mytilinidiaceae</taxon>
        <taxon>Mytilinidion</taxon>
    </lineage>
</organism>
<dbReference type="RefSeq" id="XP_033576735.1">
    <property type="nucleotide sequence ID" value="XM_033714686.1"/>
</dbReference>
<evidence type="ECO:0000313" key="4">
    <source>
        <dbReference type="RefSeq" id="XP_033576735.1"/>
    </source>
</evidence>
<feature type="compositionally biased region" description="Basic residues" evidence="1">
    <location>
        <begin position="75"/>
        <end position="94"/>
    </location>
</feature>
<protein>
    <submittedName>
        <fullName evidence="2 4">Uncharacterized protein</fullName>
    </submittedName>
</protein>
<dbReference type="AlphaFoldDB" id="A0A6A6YLW6"/>